<dbReference type="AlphaFoldDB" id="A0A8J7I0H2"/>
<sequence>MICFICNIERDSVFVDEPDHICSICGYPHMKKSKIPTEHNHEMGYASNYHLQNLTWAEHISICPGQTIYDGSMYVNISGEICTTYKYPHQYKEESPCLYEGTRYVGKNNK</sequence>
<accession>A0A8J7I0H2</accession>
<name>A0A8J7I0H2_9NOST</name>
<evidence type="ECO:0000313" key="1">
    <source>
        <dbReference type="EMBL" id="MBH8565919.1"/>
    </source>
</evidence>
<dbReference type="RefSeq" id="WP_214662781.1">
    <property type="nucleotide sequence ID" value="NZ_JAECZC010000076.1"/>
</dbReference>
<reference evidence="1 2" key="1">
    <citation type="journal article" date="2021" name="Int. J. Syst. Evol. Microbiol.">
        <title>Amazonocrinis nigriterrae gen. nov., sp. nov., Atlanticothrix silvestris gen. nov., sp. nov. and Dendronalium phyllosphericum gen. nov., sp. nov., nostocacean cyanobacteria from Brazilian environments.</title>
        <authorList>
            <person name="Alvarenga D.O."/>
            <person name="Andreote A.P.D."/>
            <person name="Branco L.H.Z."/>
            <person name="Delbaje E."/>
            <person name="Cruz R.B."/>
            <person name="Varani A.M."/>
            <person name="Fiore M.F."/>
        </authorList>
    </citation>
    <scope>NUCLEOTIDE SEQUENCE [LARGE SCALE GENOMIC DNA]</scope>
    <source>
        <strain evidence="1 2">CENA67</strain>
    </source>
</reference>
<dbReference type="Proteomes" id="UP000632766">
    <property type="component" value="Unassembled WGS sequence"/>
</dbReference>
<comment type="caution">
    <text evidence="1">The sequence shown here is derived from an EMBL/GenBank/DDBJ whole genome shotgun (WGS) entry which is preliminary data.</text>
</comment>
<evidence type="ECO:0000313" key="2">
    <source>
        <dbReference type="Proteomes" id="UP000632766"/>
    </source>
</evidence>
<dbReference type="EMBL" id="JAECZC010000076">
    <property type="protein sequence ID" value="MBH8565919.1"/>
    <property type="molecule type" value="Genomic_DNA"/>
</dbReference>
<proteinExistence type="predicted"/>
<organism evidence="1 2">
    <name type="scientific">Amazonocrinis nigriterrae CENA67</name>
    <dbReference type="NCBI Taxonomy" id="2794033"/>
    <lineage>
        <taxon>Bacteria</taxon>
        <taxon>Bacillati</taxon>
        <taxon>Cyanobacteriota</taxon>
        <taxon>Cyanophyceae</taxon>
        <taxon>Nostocales</taxon>
        <taxon>Nostocaceae</taxon>
        <taxon>Amazonocrinis</taxon>
        <taxon>Amazonocrinis nigriterrae</taxon>
    </lineage>
</organism>
<protein>
    <submittedName>
        <fullName evidence="1">Uncharacterized protein</fullName>
    </submittedName>
</protein>
<keyword evidence="2" id="KW-1185">Reference proteome</keyword>
<gene>
    <name evidence="1" type="ORF">I8748_27760</name>
</gene>